<evidence type="ECO:0000313" key="10">
    <source>
        <dbReference type="RefSeq" id="XP_011303285.1"/>
    </source>
</evidence>
<keyword evidence="4" id="KW-0769">Symport</keyword>
<evidence type="ECO:0000256" key="3">
    <source>
        <dbReference type="ARBA" id="ARBA00022692"/>
    </source>
</evidence>
<dbReference type="GO" id="GO:0015293">
    <property type="term" value="F:symporter activity"/>
    <property type="evidence" value="ECO:0007669"/>
    <property type="project" value="UniProtKB-KW"/>
</dbReference>
<proteinExistence type="predicted"/>
<dbReference type="Pfam" id="PF07690">
    <property type="entry name" value="MFS_1"/>
    <property type="match status" value="1"/>
</dbReference>
<dbReference type="OrthoDB" id="2985014at2759"/>
<dbReference type="InterPro" id="IPR050382">
    <property type="entry name" value="MFS_Na/Anion_cotransporter"/>
</dbReference>
<feature type="transmembrane region" description="Helical" evidence="7">
    <location>
        <begin position="261"/>
        <end position="280"/>
    </location>
</feature>
<dbReference type="InterPro" id="IPR020846">
    <property type="entry name" value="MFS_dom"/>
</dbReference>
<sequence length="537" mass="59565">MFDEDVPLLGYRKRQQWIPSRIIICIMMFTACWTSYMCRLQMSILAVPMIKTAQDKQELSGACVRSAEEAARVNADKNRRSVPFGSIHDPEDFHAIFQRDTNDTGFPGLNGTFRSDSEAPPPAGMHLFSGHPFEWTPFIRGQLISAYSWGNVPGNFIGGVLAQKYGPRQAILWSSLAAGVISLITPILAHVSWMLLAFSRVIIGITGGITFPACHTLVAKWAPPDEKGRFVWTLQGGTFGSIFLFGMISGIAENINWESGWYIPAIMMFVWVIAWYLFAWDSPEEHPGISEAEKNYILESQAGVVQKEKPSLRETPIVKIMTSIPFLCLILCHFGNLFLLFFYQNGMMLYQTKALGFKLTKGGVVAGLPWASRVIFAFFFGWAGDVVKRKQWMSITLLRKTATIFSHLLPGLCLIVVGYLGCSFFWANVFLVLALGFNGAASISNLSNNQDLSPNFAGFLYGIMNSIGCLSGIIISPVVEEVAGKYGNPIEKWRLLFWMGASVCISCMAIFIVGGSGKVQSWNELKPREEEAGGSRK</sequence>
<feature type="transmembrane region" description="Helical" evidence="7">
    <location>
        <begin position="408"/>
        <end position="436"/>
    </location>
</feature>
<feature type="transmembrane region" description="Helical" evidence="7">
    <location>
        <begin position="170"/>
        <end position="191"/>
    </location>
</feature>
<dbReference type="PROSITE" id="PS50850">
    <property type="entry name" value="MFS"/>
    <property type="match status" value="1"/>
</dbReference>
<dbReference type="SUPFAM" id="SSF103473">
    <property type="entry name" value="MFS general substrate transporter"/>
    <property type="match status" value="1"/>
</dbReference>
<evidence type="ECO:0000256" key="4">
    <source>
        <dbReference type="ARBA" id="ARBA00022847"/>
    </source>
</evidence>
<dbReference type="GeneID" id="105266650"/>
<keyword evidence="3 7" id="KW-0812">Transmembrane</keyword>
<dbReference type="FunFam" id="1.20.1250.20:FF:000003">
    <property type="entry name" value="Solute carrier family 17 member 3"/>
    <property type="match status" value="1"/>
</dbReference>
<keyword evidence="2" id="KW-0813">Transport</keyword>
<keyword evidence="6 7" id="KW-0472">Membrane</keyword>
<feature type="transmembrane region" description="Helical" evidence="7">
    <location>
        <begin position="20"/>
        <end position="38"/>
    </location>
</feature>
<keyword evidence="5 7" id="KW-1133">Transmembrane helix</keyword>
<evidence type="ECO:0000256" key="2">
    <source>
        <dbReference type="ARBA" id="ARBA00022448"/>
    </source>
</evidence>
<dbReference type="PANTHER" id="PTHR11662">
    <property type="entry name" value="SOLUTE CARRIER FAMILY 17"/>
    <property type="match status" value="1"/>
</dbReference>
<evidence type="ECO:0000259" key="8">
    <source>
        <dbReference type="PROSITE" id="PS50850"/>
    </source>
</evidence>
<dbReference type="GO" id="GO:0006820">
    <property type="term" value="P:monoatomic anion transport"/>
    <property type="evidence" value="ECO:0007669"/>
    <property type="project" value="TreeGrafter"/>
</dbReference>
<organism evidence="9 10">
    <name type="scientific">Fopius arisanus</name>
    <dbReference type="NCBI Taxonomy" id="64838"/>
    <lineage>
        <taxon>Eukaryota</taxon>
        <taxon>Metazoa</taxon>
        <taxon>Ecdysozoa</taxon>
        <taxon>Arthropoda</taxon>
        <taxon>Hexapoda</taxon>
        <taxon>Insecta</taxon>
        <taxon>Pterygota</taxon>
        <taxon>Neoptera</taxon>
        <taxon>Endopterygota</taxon>
        <taxon>Hymenoptera</taxon>
        <taxon>Apocrita</taxon>
        <taxon>Ichneumonoidea</taxon>
        <taxon>Braconidae</taxon>
        <taxon>Opiinae</taxon>
        <taxon>Fopius</taxon>
    </lineage>
</organism>
<dbReference type="Gene3D" id="1.20.1250.20">
    <property type="entry name" value="MFS general substrate transporter like domains"/>
    <property type="match status" value="2"/>
</dbReference>
<evidence type="ECO:0000256" key="7">
    <source>
        <dbReference type="SAM" id="Phobius"/>
    </source>
</evidence>
<dbReference type="RefSeq" id="XP_011303285.1">
    <property type="nucleotide sequence ID" value="XM_011304983.1"/>
</dbReference>
<feature type="transmembrane region" description="Helical" evidence="7">
    <location>
        <begin position="230"/>
        <end position="249"/>
    </location>
</feature>
<feature type="transmembrane region" description="Helical" evidence="7">
    <location>
        <begin position="363"/>
        <end position="387"/>
    </location>
</feature>
<dbReference type="InterPro" id="IPR011701">
    <property type="entry name" value="MFS"/>
</dbReference>
<feature type="transmembrane region" description="Helical" evidence="7">
    <location>
        <begin position="495"/>
        <end position="515"/>
    </location>
</feature>
<keyword evidence="9" id="KW-1185">Reference proteome</keyword>
<feature type="transmembrane region" description="Helical" evidence="7">
    <location>
        <begin position="317"/>
        <end position="343"/>
    </location>
</feature>
<reference evidence="10" key="1">
    <citation type="submission" date="2025-08" db="UniProtKB">
        <authorList>
            <consortium name="RefSeq"/>
        </authorList>
    </citation>
    <scope>IDENTIFICATION</scope>
    <source>
        <strain evidence="10">USDA-PBARC FA_bdor</strain>
        <tissue evidence="10">Whole organism</tissue>
    </source>
</reference>
<evidence type="ECO:0000256" key="5">
    <source>
        <dbReference type="ARBA" id="ARBA00022989"/>
    </source>
</evidence>
<feature type="domain" description="Major facilitator superfamily (MFS) profile" evidence="8">
    <location>
        <begin position="78"/>
        <end position="518"/>
    </location>
</feature>
<protein>
    <submittedName>
        <fullName evidence="10">Inorganic phosphate cotransporter isoform X1</fullName>
    </submittedName>
</protein>
<evidence type="ECO:0000256" key="6">
    <source>
        <dbReference type="ARBA" id="ARBA00023136"/>
    </source>
</evidence>
<gene>
    <name evidence="10" type="primary">LOC105266650</name>
</gene>
<dbReference type="KEGG" id="fas:105266650"/>
<accession>A0A9R1T5X6</accession>
<dbReference type="Proteomes" id="UP000694866">
    <property type="component" value="Unplaced"/>
</dbReference>
<dbReference type="PANTHER" id="PTHR11662:SF336">
    <property type="entry name" value="LP19554P"/>
    <property type="match status" value="1"/>
</dbReference>
<name>A0A9R1T5X6_9HYME</name>
<evidence type="ECO:0000313" key="9">
    <source>
        <dbReference type="Proteomes" id="UP000694866"/>
    </source>
</evidence>
<evidence type="ECO:0000256" key="1">
    <source>
        <dbReference type="ARBA" id="ARBA00004141"/>
    </source>
</evidence>
<dbReference type="GO" id="GO:0016020">
    <property type="term" value="C:membrane"/>
    <property type="evidence" value="ECO:0007669"/>
    <property type="project" value="UniProtKB-SubCell"/>
</dbReference>
<feature type="transmembrane region" description="Helical" evidence="7">
    <location>
        <begin position="456"/>
        <end position="475"/>
    </location>
</feature>
<dbReference type="InterPro" id="IPR036259">
    <property type="entry name" value="MFS_trans_sf"/>
</dbReference>
<comment type="subcellular location">
    <subcellularLocation>
        <location evidence="1">Membrane</location>
        <topology evidence="1">Multi-pass membrane protein</topology>
    </subcellularLocation>
</comment>
<dbReference type="AlphaFoldDB" id="A0A9R1T5X6"/>